<gene>
    <name evidence="3" type="ORF">DFR38_108173</name>
</gene>
<dbReference type="RefSeq" id="WP_110313371.1">
    <property type="nucleotide sequence ID" value="NZ_QJKC01000008.1"/>
</dbReference>
<evidence type="ECO:0000259" key="2">
    <source>
        <dbReference type="Pfam" id="PF08239"/>
    </source>
</evidence>
<comment type="caution">
    <text evidence="3">The sequence shown here is derived from an EMBL/GenBank/DDBJ whole genome shotgun (WGS) entry which is preliminary data.</text>
</comment>
<keyword evidence="1" id="KW-0732">Signal</keyword>
<reference evidence="3 4" key="1">
    <citation type="submission" date="2018-05" db="EMBL/GenBank/DDBJ databases">
        <title>Genomic Encyclopedia of Type Strains, Phase IV (KMG-IV): sequencing the most valuable type-strain genomes for metagenomic binning, comparative biology and taxonomic classification.</title>
        <authorList>
            <person name="Goeker M."/>
        </authorList>
    </citation>
    <scope>NUCLEOTIDE SEQUENCE [LARGE SCALE GENOMIC DNA]</scope>
    <source>
        <strain evidence="3 4">DSM 25134</strain>
    </source>
</reference>
<dbReference type="EMBL" id="QJKC01000008">
    <property type="protein sequence ID" value="PXX48081.1"/>
    <property type="molecule type" value="Genomic_DNA"/>
</dbReference>
<dbReference type="AlphaFoldDB" id="A0A318K3X8"/>
<dbReference type="Pfam" id="PF06347">
    <property type="entry name" value="SH3_4"/>
    <property type="match status" value="1"/>
</dbReference>
<feature type="domain" description="SH3b" evidence="2">
    <location>
        <begin position="32"/>
        <end position="82"/>
    </location>
</feature>
<evidence type="ECO:0000313" key="4">
    <source>
        <dbReference type="Proteomes" id="UP000248395"/>
    </source>
</evidence>
<dbReference type="InterPro" id="IPR010466">
    <property type="entry name" value="DUF1058"/>
</dbReference>
<proteinExistence type="predicted"/>
<sequence>MLRRLVTAAAVLAGLHALPAQALEFRSVKETGVALYEAPALSAKKLFLVSRYYPVEVLSSQKEWARVRDATGGIAWIPQAALSGQRWLLVTADQAVVRATASADGQPVFSVARDGVLQWQEAPKDGWVKVKHRDGSSGFARITDLWGL</sequence>
<dbReference type="InterPro" id="IPR003646">
    <property type="entry name" value="SH3-like_bac-type"/>
</dbReference>
<feature type="chain" id="PRO_5016340532" evidence="1">
    <location>
        <begin position="23"/>
        <end position="148"/>
    </location>
</feature>
<accession>A0A318K3X8</accession>
<protein>
    <submittedName>
        <fullName evidence="3">SH3-like domain-containing protein</fullName>
    </submittedName>
</protein>
<feature type="signal peptide" evidence="1">
    <location>
        <begin position="1"/>
        <end position="22"/>
    </location>
</feature>
<dbReference type="OrthoDB" id="5297720at2"/>
<name>A0A318K3X8_9NEIS</name>
<evidence type="ECO:0000256" key="1">
    <source>
        <dbReference type="SAM" id="SignalP"/>
    </source>
</evidence>
<keyword evidence="4" id="KW-1185">Reference proteome</keyword>
<evidence type="ECO:0000313" key="3">
    <source>
        <dbReference type="EMBL" id="PXX48081.1"/>
    </source>
</evidence>
<dbReference type="Pfam" id="PF08239">
    <property type="entry name" value="SH3_3"/>
    <property type="match status" value="1"/>
</dbReference>
<organism evidence="3 4">
    <name type="scientific">Aquitalea magnusonii</name>
    <dbReference type="NCBI Taxonomy" id="332411"/>
    <lineage>
        <taxon>Bacteria</taxon>
        <taxon>Pseudomonadati</taxon>
        <taxon>Pseudomonadota</taxon>
        <taxon>Betaproteobacteria</taxon>
        <taxon>Neisseriales</taxon>
        <taxon>Chromobacteriaceae</taxon>
        <taxon>Aquitalea</taxon>
    </lineage>
</organism>
<dbReference type="Proteomes" id="UP000248395">
    <property type="component" value="Unassembled WGS sequence"/>
</dbReference>
<dbReference type="Gene3D" id="2.30.30.40">
    <property type="entry name" value="SH3 Domains"/>
    <property type="match status" value="2"/>
</dbReference>